<feature type="signal peptide" evidence="4">
    <location>
        <begin position="1"/>
        <end position="19"/>
    </location>
</feature>
<protein>
    <recommendedName>
        <fullName evidence="5">Peptidase S1 domain-containing protein</fullName>
    </recommendedName>
</protein>
<keyword evidence="7" id="KW-1185">Reference proteome</keyword>
<feature type="domain" description="Peptidase S1" evidence="5">
    <location>
        <begin position="70"/>
        <end position="316"/>
    </location>
</feature>
<sequence>MADALNWVLTFAFIVQCFCDSRMLPYERTSLDDCQERFYKDICEYYSCKGAYSSSGAPPSSGASAGAAAFDGGAPPAKPKEFDHIAAIGWTNQDRTGIRWLCGGSLIWENFILTAAHCTVDDNNIPPDVARMLDLNIYSAKDDQNAVELKIINIIRHPNYLLPSTYYDIALLKLEKNTDTTKIVIPTCLWLEDEIRFPKLEAAGWGATGLGENLSEILLKVKFTPVNKEECSRYYPKGDRKHRNGLMDHQLCAGDEKMDTCPGDSGGPLQVKLVKGNRLIPFLVGVTSFGKACGLYLPGVYTKVSKFGAWIIETLQRYGESVTLFDFHPMVCAARYEGSREFANNYFKSISINSEYNVALGYPYGTAPLKRNCAGTLIEPNVVLTTAECVSHKEATPTQVLLVTSNVIDIAEIIVHPLYNSSIFPYYNNIAVLKLKSFAPIEPFCAWYGHSNPDQKLLLTGQQVMPQKDSKNIQQSGLMTIVFERSSKQCPLTQQHLDLLPQGLHDEHLCYGNLPFIVPGLCNALQGSPIERNDGTYVYIEAISLFGRDCGYGEPAVAVRLSAHKDWLESVLLPRPEEQPLVYIDPDRKLSDDCKYADRTKGTCVAEQDCPAIHARLQHKLQISFCSNSNVVCCPNKATDPRKMAVEKEFNKCEERYRRLRTDRQKGSSHAVEIGWQNDRNTSYGCYGYLISTRGVVSSASCLLEKGELPNIARIGGIDSLANASIFRIEKVAIHPHYNPTKQQHNIAILKLESVVEPTESVFPACLWQNLTHSPVEQGVLDFASALGASIHPMYKSDCEALLNRSFDQFEHICMNPGYRPYSFTTDFQIRYKTKINVPDHCYSAGSPIVWRKPIDNGLHVEYLVHIYSHGECGPETPRVVNRVAAYIEWFKEVLQ</sequence>
<keyword evidence="4" id="KW-0732">Signal</keyword>
<dbReference type="PROSITE" id="PS00135">
    <property type="entry name" value="TRYPSIN_SER"/>
    <property type="match status" value="1"/>
</dbReference>
<keyword evidence="3" id="KW-0378">Hydrolase</keyword>
<dbReference type="InterPro" id="IPR018114">
    <property type="entry name" value="TRYPSIN_HIS"/>
</dbReference>
<evidence type="ECO:0000256" key="2">
    <source>
        <dbReference type="ARBA" id="ARBA00024195"/>
    </source>
</evidence>
<dbReference type="Gene3D" id="2.40.10.10">
    <property type="entry name" value="Trypsin-like serine proteases"/>
    <property type="match status" value="4"/>
</dbReference>
<evidence type="ECO:0000259" key="5">
    <source>
        <dbReference type="PROSITE" id="PS50240"/>
    </source>
</evidence>
<name>A0A1Y9J0A9_ANOQN</name>
<dbReference type="AlphaFoldDB" id="A0A1Y9J0A9"/>
<dbReference type="PROSITE" id="PS50240">
    <property type="entry name" value="TRYPSIN_DOM"/>
    <property type="match status" value="3"/>
</dbReference>
<dbReference type="SMART" id="SM00020">
    <property type="entry name" value="Tryp_SPc"/>
    <property type="match status" value="2"/>
</dbReference>
<feature type="domain" description="Peptidase S1" evidence="5">
    <location>
        <begin position="676"/>
        <end position="896"/>
    </location>
</feature>
<dbReference type="PROSITE" id="PS00134">
    <property type="entry name" value="TRYPSIN_HIS"/>
    <property type="match status" value="1"/>
</dbReference>
<organism evidence="6 7">
    <name type="scientific">Anopheles quadriannulatus</name>
    <name type="common">Mosquito</name>
    <dbReference type="NCBI Taxonomy" id="34691"/>
    <lineage>
        <taxon>Eukaryota</taxon>
        <taxon>Metazoa</taxon>
        <taxon>Ecdysozoa</taxon>
        <taxon>Arthropoda</taxon>
        <taxon>Hexapoda</taxon>
        <taxon>Insecta</taxon>
        <taxon>Pterygota</taxon>
        <taxon>Neoptera</taxon>
        <taxon>Endopterygota</taxon>
        <taxon>Diptera</taxon>
        <taxon>Nematocera</taxon>
        <taxon>Culicoidea</taxon>
        <taxon>Culicidae</taxon>
        <taxon>Anophelinae</taxon>
        <taxon>Anopheles</taxon>
    </lineage>
</organism>
<proteinExistence type="inferred from homology"/>
<reference evidence="6" key="1">
    <citation type="submission" date="2020-05" db="UniProtKB">
        <authorList>
            <consortium name="EnsemblMetazoa"/>
        </authorList>
    </citation>
    <scope>IDENTIFICATION</scope>
    <source>
        <strain evidence="6">SANGQUA</strain>
    </source>
</reference>
<keyword evidence="3" id="KW-0720">Serine protease</keyword>
<dbReference type="PRINTS" id="PR00722">
    <property type="entry name" value="CHYMOTRYPSIN"/>
</dbReference>
<dbReference type="InterPro" id="IPR009003">
    <property type="entry name" value="Peptidase_S1_PA"/>
</dbReference>
<evidence type="ECO:0000256" key="4">
    <source>
        <dbReference type="SAM" id="SignalP"/>
    </source>
</evidence>
<dbReference type="InterPro" id="IPR043504">
    <property type="entry name" value="Peptidase_S1_PA_chymotrypsin"/>
</dbReference>
<dbReference type="VEuPathDB" id="VectorBase:AQUA016421"/>
<keyword evidence="3" id="KW-0645">Protease</keyword>
<dbReference type="Proteomes" id="UP000076407">
    <property type="component" value="Unassembled WGS sequence"/>
</dbReference>
<dbReference type="Pfam" id="PF00089">
    <property type="entry name" value="Trypsin"/>
    <property type="match status" value="3"/>
</dbReference>
<dbReference type="InterPro" id="IPR033116">
    <property type="entry name" value="TRYPSIN_SER"/>
</dbReference>
<accession>A0A1Y9J0A9</accession>
<dbReference type="InterPro" id="IPR001254">
    <property type="entry name" value="Trypsin_dom"/>
</dbReference>
<evidence type="ECO:0000256" key="1">
    <source>
        <dbReference type="ARBA" id="ARBA00023157"/>
    </source>
</evidence>
<feature type="domain" description="Peptidase S1" evidence="5">
    <location>
        <begin position="351"/>
        <end position="573"/>
    </location>
</feature>
<dbReference type="CDD" id="cd00190">
    <property type="entry name" value="Tryp_SPc"/>
    <property type="match status" value="1"/>
</dbReference>
<dbReference type="PANTHER" id="PTHR24260:SF147">
    <property type="entry name" value="EG:BACR7A4.3 PROTEIN-RELATED"/>
    <property type="match status" value="1"/>
</dbReference>
<dbReference type="InterPro" id="IPR001314">
    <property type="entry name" value="Peptidase_S1A"/>
</dbReference>
<dbReference type="InterPro" id="IPR051333">
    <property type="entry name" value="CLIP_Serine_Protease"/>
</dbReference>
<keyword evidence="1" id="KW-1015">Disulfide bond</keyword>
<feature type="chain" id="PRO_5012057253" description="Peptidase S1 domain-containing protein" evidence="4">
    <location>
        <begin position="20"/>
        <end position="896"/>
    </location>
</feature>
<dbReference type="GO" id="GO:0004252">
    <property type="term" value="F:serine-type endopeptidase activity"/>
    <property type="evidence" value="ECO:0007669"/>
    <property type="project" value="InterPro"/>
</dbReference>
<evidence type="ECO:0000313" key="6">
    <source>
        <dbReference type="EnsemblMetazoa" id="AQUA016421-PA"/>
    </source>
</evidence>
<comment type="similarity">
    <text evidence="2">Belongs to the peptidase S1 family. CLIP subfamily.</text>
</comment>
<dbReference type="PANTHER" id="PTHR24260">
    <property type="match status" value="1"/>
</dbReference>
<dbReference type="GO" id="GO:0006508">
    <property type="term" value="P:proteolysis"/>
    <property type="evidence" value="ECO:0007669"/>
    <property type="project" value="UniProtKB-KW"/>
</dbReference>
<dbReference type="EnsemblMetazoa" id="AQUA016421-RA">
    <property type="protein sequence ID" value="AQUA016421-PA"/>
    <property type="gene ID" value="AQUA016421"/>
</dbReference>
<evidence type="ECO:0000313" key="7">
    <source>
        <dbReference type="Proteomes" id="UP000076407"/>
    </source>
</evidence>
<dbReference type="SUPFAM" id="SSF50494">
    <property type="entry name" value="Trypsin-like serine proteases"/>
    <property type="match status" value="3"/>
</dbReference>
<dbReference type="STRING" id="34691.A0A1Y9J0A9"/>
<evidence type="ECO:0000256" key="3">
    <source>
        <dbReference type="RuleBase" id="RU363034"/>
    </source>
</evidence>